<protein>
    <submittedName>
        <fullName evidence="1">Uncharacterized protein</fullName>
    </submittedName>
</protein>
<reference evidence="2" key="1">
    <citation type="journal article" date="2019" name="PLoS Negl. Trop. Dis.">
        <title>Revisiting the worldwide diversity of Leptospira species in the environment.</title>
        <authorList>
            <person name="Vincent A.T."/>
            <person name="Schiettekatte O."/>
            <person name="Bourhy P."/>
            <person name="Veyrier F.J."/>
            <person name="Picardeau M."/>
        </authorList>
    </citation>
    <scope>NUCLEOTIDE SEQUENCE [LARGE SCALE GENOMIC DNA]</scope>
    <source>
        <strain evidence="2">201702406</strain>
    </source>
</reference>
<dbReference type="RefSeq" id="WP_167883711.1">
    <property type="nucleotide sequence ID" value="NZ_RQGU01000090.1"/>
</dbReference>
<keyword evidence="2" id="KW-1185">Reference proteome</keyword>
<dbReference type="Proteomes" id="UP000298057">
    <property type="component" value="Unassembled WGS sequence"/>
</dbReference>
<organism evidence="1 2">
    <name type="scientific">Leptospira selangorensis</name>
    <dbReference type="NCBI Taxonomy" id="2484982"/>
    <lineage>
        <taxon>Bacteria</taxon>
        <taxon>Pseudomonadati</taxon>
        <taxon>Spirochaetota</taxon>
        <taxon>Spirochaetia</taxon>
        <taxon>Leptospirales</taxon>
        <taxon>Leptospiraceae</taxon>
        <taxon>Leptospira</taxon>
    </lineage>
</organism>
<dbReference type="EMBL" id="RQGU01000090">
    <property type="protein sequence ID" value="TGM21268.1"/>
    <property type="molecule type" value="Genomic_DNA"/>
</dbReference>
<proteinExistence type="predicted"/>
<evidence type="ECO:0000313" key="2">
    <source>
        <dbReference type="Proteomes" id="UP000298057"/>
    </source>
</evidence>
<gene>
    <name evidence="1" type="ORF">EHQ82_09695</name>
</gene>
<name>A0ABY2NC44_9LEPT</name>
<accession>A0ABY2NC44</accession>
<evidence type="ECO:0000313" key="1">
    <source>
        <dbReference type="EMBL" id="TGM21268.1"/>
    </source>
</evidence>
<sequence>MLFYVRLYLILAFFFCFNYCNDKNSETNKDLTLYINILPSLLNSATAVPNTGCSDVNAIPELTEDVTHSQTITAGLQYFYKFTPPDNLIYHIDASNGDTQSTLKIAYPNFYITPTQAKQSFYYSDIETNNAVNVELPGTTGDFICIVIDSGSSGNISMTISK</sequence>
<comment type="caution">
    <text evidence="1">The sequence shown here is derived from an EMBL/GenBank/DDBJ whole genome shotgun (WGS) entry which is preliminary data.</text>
</comment>